<feature type="compositionally biased region" description="Basic and acidic residues" evidence="1">
    <location>
        <begin position="181"/>
        <end position="203"/>
    </location>
</feature>
<evidence type="ECO:0000313" key="3">
    <source>
        <dbReference type="Proteomes" id="UP000001699"/>
    </source>
</evidence>
<feature type="compositionally biased region" description="Polar residues" evidence="1">
    <location>
        <begin position="637"/>
        <end position="658"/>
    </location>
</feature>
<dbReference type="AlphaFoldDB" id="B0YEE8"/>
<organism evidence="2 3">
    <name type="scientific">Aspergillus fumigatus (strain CBS 144.89 / FGSC A1163 / CEA10)</name>
    <name type="common">Neosartorya fumigata</name>
    <dbReference type="NCBI Taxonomy" id="451804"/>
    <lineage>
        <taxon>Eukaryota</taxon>
        <taxon>Fungi</taxon>
        <taxon>Dikarya</taxon>
        <taxon>Ascomycota</taxon>
        <taxon>Pezizomycotina</taxon>
        <taxon>Eurotiomycetes</taxon>
        <taxon>Eurotiomycetidae</taxon>
        <taxon>Eurotiales</taxon>
        <taxon>Aspergillaceae</taxon>
        <taxon>Aspergillus</taxon>
        <taxon>Aspergillus subgen. Fumigati</taxon>
    </lineage>
</organism>
<accession>B0YEE8</accession>
<gene>
    <name evidence="2" type="ORF">AFUB_098930</name>
</gene>
<dbReference type="OrthoDB" id="3946750at2759"/>
<feature type="region of interest" description="Disordered" evidence="1">
    <location>
        <begin position="637"/>
        <end position="687"/>
    </location>
</feature>
<feature type="compositionally biased region" description="Polar residues" evidence="1">
    <location>
        <begin position="304"/>
        <end position="323"/>
    </location>
</feature>
<evidence type="ECO:0000256" key="1">
    <source>
        <dbReference type="SAM" id="MobiDB-lite"/>
    </source>
</evidence>
<feature type="region of interest" description="Disordered" evidence="1">
    <location>
        <begin position="178"/>
        <end position="417"/>
    </location>
</feature>
<feature type="compositionally biased region" description="Basic and acidic residues" evidence="1">
    <location>
        <begin position="244"/>
        <end position="253"/>
    </location>
</feature>
<evidence type="ECO:0000313" key="2">
    <source>
        <dbReference type="EMBL" id="EDP47292.1"/>
    </source>
</evidence>
<dbReference type="VEuPathDB" id="FungiDB:AFUB_098930"/>
<feature type="compositionally biased region" description="Polar residues" evidence="1">
    <location>
        <begin position="671"/>
        <end position="680"/>
    </location>
</feature>
<proteinExistence type="predicted"/>
<sequence>MAYTLVLSNPKHLRCSRAILRYSQVPYVTYLKVPSTTSVQSRGIWRLTYHRYGSRSSDERRRLEKYLRHGPSKLRDRQVGHRQRSQSSFDDHHSWWNSGWGWSQLRFHGPTNWNEHAPRNDYWEAQRIRLEKRMEQIKKEIEADPYEALFGRRLDPFKSWGKHENIFSSLFRSLFGQGSKAEAEPKVTDTTARVKTDAAHPSDPRPSGKQSASPRSEVNAYKEPTEDDTGDYEFDPITGRMVPKKGETFERSQDSPYTETPNSSICSNTVQSESARSAGFLSPLDRSEPHPNTKGVTEAGAHDNTVQSETVDGPSPQSTTQDPNEFAYGGSILTAKPGISDENILKEPTEPRDTNTTFTKGVPSSEIEMANEQLSIDNPRLKADNVPPSAISHQNEGSSGVPTETKDPLATAQRTSHGLKLQEEWVTQAERAEDLDILRASDIRTPYELKNKDGDPEEQLRDKRRKLDLAFEMTEDPVKDIDVRRIREKYKIHEASKSKETVLEPLDSRKAQLPSQSSMIASTFLPHSQGDIRNVRLDPNHEAQGARNEVQVSPNDSWATATYRVLVYDPSTSQVVEAETSSSLQSTDKLLSPAEVLPRLSQPAKFVPYLAEMRDDGYEIVSGGEDIIVFRKASGSGSALRSKTPSNGGSARRLTSPQLDPGENIRAATAPSDSSSNPGIVSTADGSKVTGHANAWSRVQTALRRMLIGGVATAGTCYAIGVVVEYFRTGGEEGLGIDAFTEFESERRRRDRE</sequence>
<dbReference type="HOGENOM" id="CLU_021527_0_0_1"/>
<name>B0YEE8_ASPFC</name>
<feature type="compositionally biased region" description="Polar residues" evidence="1">
    <location>
        <begin position="391"/>
        <end position="402"/>
    </location>
</feature>
<feature type="compositionally biased region" description="Polar residues" evidence="1">
    <location>
        <begin position="254"/>
        <end position="275"/>
    </location>
</feature>
<keyword evidence="3" id="KW-1185">Reference proteome</keyword>
<feature type="compositionally biased region" description="Acidic residues" evidence="1">
    <location>
        <begin position="225"/>
        <end position="234"/>
    </location>
</feature>
<feature type="compositionally biased region" description="Basic and acidic residues" evidence="1">
    <location>
        <begin position="343"/>
        <end position="353"/>
    </location>
</feature>
<dbReference type="EMBL" id="DS499603">
    <property type="protein sequence ID" value="EDP47292.1"/>
    <property type="molecule type" value="Genomic_DNA"/>
</dbReference>
<reference evidence="2 3" key="1">
    <citation type="journal article" date="2008" name="PLoS Genet.">
        <title>Genomic islands in the pathogenic filamentous fungus Aspergillus fumigatus.</title>
        <authorList>
            <person name="Fedorova N.D."/>
            <person name="Khaldi N."/>
            <person name="Joardar V.S."/>
            <person name="Maiti R."/>
            <person name="Amedeo P."/>
            <person name="Anderson M.J."/>
            <person name="Crabtree J."/>
            <person name="Silva J.C."/>
            <person name="Badger J.H."/>
            <person name="Albarraq A."/>
            <person name="Angiuoli S."/>
            <person name="Bussey H."/>
            <person name="Bowyer P."/>
            <person name="Cotty P.J."/>
            <person name="Dyer P.S."/>
            <person name="Egan A."/>
            <person name="Galens K."/>
            <person name="Fraser-Liggett C.M."/>
            <person name="Haas B.J."/>
            <person name="Inman J.M."/>
            <person name="Kent R."/>
            <person name="Lemieux S."/>
            <person name="Malavazi I."/>
            <person name="Orvis J."/>
            <person name="Roemer T."/>
            <person name="Ronning C.M."/>
            <person name="Sundaram J.P."/>
            <person name="Sutton G."/>
            <person name="Turner G."/>
            <person name="Venter J.C."/>
            <person name="White O.R."/>
            <person name="Whitty B.R."/>
            <person name="Youngman P."/>
            <person name="Wolfe K.H."/>
            <person name="Goldman G.H."/>
            <person name="Wortman J.R."/>
            <person name="Jiang B."/>
            <person name="Denning D.W."/>
            <person name="Nierman W.C."/>
        </authorList>
    </citation>
    <scope>NUCLEOTIDE SEQUENCE [LARGE SCALE GENOMIC DNA]</scope>
    <source>
        <strain evidence="3">CBS 144.89 / FGSC A1163 / CEA10</strain>
    </source>
</reference>
<dbReference type="Proteomes" id="UP000001699">
    <property type="component" value="Unassembled WGS sequence"/>
</dbReference>
<protein>
    <submittedName>
        <fullName evidence="2">Conserved serine-threonine rich protein</fullName>
    </submittedName>
</protein>